<dbReference type="InterPro" id="IPR016181">
    <property type="entry name" value="Acyl_CoA_acyltransferase"/>
</dbReference>
<keyword evidence="2" id="KW-0808">Transferase</keyword>
<gene>
    <name evidence="2" type="ORF">NEOLEDRAFT_1126593</name>
</gene>
<keyword evidence="3" id="KW-1185">Reference proteome</keyword>
<dbReference type="PROSITE" id="PS51186">
    <property type="entry name" value="GNAT"/>
    <property type="match status" value="1"/>
</dbReference>
<dbReference type="Proteomes" id="UP000076761">
    <property type="component" value="Unassembled WGS sequence"/>
</dbReference>
<sequence>MAPSTLHPLQLNPQTGEHYLRLPPPHQNIIITPLRPTDADAIAQNLNDIRVYDNLSNVPHPYTQKHAEEWIKRVRSRSDELLERLREGSDDEPKVVDGCPVMTLREVKGDGTDIFLGDLTIARSSFAEVVDPDERAHLRNENEARPNGDPGIVYMIGDYLVPSHHGRGIMTAAMRTLIIDWAVPRMDCRKIMLNVRKGNVASRRVFEKSGFKFKGIVEDHLELTVPGRVGSPKWSLEIFEWTYQE</sequence>
<dbReference type="AlphaFoldDB" id="A0A165WAW5"/>
<name>A0A165WAW5_9AGAM</name>
<protein>
    <submittedName>
        <fullName evidence="2">Acyl-CoA N-acyltransferase</fullName>
    </submittedName>
</protein>
<dbReference type="Gene3D" id="3.40.630.30">
    <property type="match status" value="1"/>
</dbReference>
<accession>A0A165WAW5</accession>
<dbReference type="STRING" id="1314782.A0A165WAW5"/>
<proteinExistence type="predicted"/>
<feature type="domain" description="N-acetyltransferase" evidence="1">
    <location>
        <begin position="29"/>
        <end position="228"/>
    </location>
</feature>
<dbReference type="OrthoDB" id="630895at2759"/>
<dbReference type="EMBL" id="KV425551">
    <property type="protein sequence ID" value="KZT30922.1"/>
    <property type="molecule type" value="Genomic_DNA"/>
</dbReference>
<evidence type="ECO:0000313" key="3">
    <source>
        <dbReference type="Proteomes" id="UP000076761"/>
    </source>
</evidence>
<dbReference type="InParanoid" id="A0A165WAW5"/>
<evidence type="ECO:0000259" key="1">
    <source>
        <dbReference type="PROSITE" id="PS51186"/>
    </source>
</evidence>
<dbReference type="PANTHER" id="PTHR43328:SF1">
    <property type="entry name" value="N-ACETYLTRANSFERASE DOMAIN-CONTAINING PROTEIN"/>
    <property type="match status" value="1"/>
</dbReference>
<keyword evidence="2" id="KW-0012">Acyltransferase</keyword>
<dbReference type="SUPFAM" id="SSF55729">
    <property type="entry name" value="Acyl-CoA N-acyltransferases (Nat)"/>
    <property type="match status" value="1"/>
</dbReference>
<organism evidence="2 3">
    <name type="scientific">Neolentinus lepideus HHB14362 ss-1</name>
    <dbReference type="NCBI Taxonomy" id="1314782"/>
    <lineage>
        <taxon>Eukaryota</taxon>
        <taxon>Fungi</taxon>
        <taxon>Dikarya</taxon>
        <taxon>Basidiomycota</taxon>
        <taxon>Agaricomycotina</taxon>
        <taxon>Agaricomycetes</taxon>
        <taxon>Gloeophyllales</taxon>
        <taxon>Gloeophyllaceae</taxon>
        <taxon>Neolentinus</taxon>
    </lineage>
</organism>
<dbReference type="GO" id="GO:0016747">
    <property type="term" value="F:acyltransferase activity, transferring groups other than amino-acyl groups"/>
    <property type="evidence" value="ECO:0007669"/>
    <property type="project" value="InterPro"/>
</dbReference>
<evidence type="ECO:0000313" key="2">
    <source>
        <dbReference type="EMBL" id="KZT30922.1"/>
    </source>
</evidence>
<reference evidence="2 3" key="1">
    <citation type="journal article" date="2016" name="Mol. Biol. Evol.">
        <title>Comparative Genomics of Early-Diverging Mushroom-Forming Fungi Provides Insights into the Origins of Lignocellulose Decay Capabilities.</title>
        <authorList>
            <person name="Nagy L.G."/>
            <person name="Riley R."/>
            <person name="Tritt A."/>
            <person name="Adam C."/>
            <person name="Daum C."/>
            <person name="Floudas D."/>
            <person name="Sun H."/>
            <person name="Yadav J.S."/>
            <person name="Pangilinan J."/>
            <person name="Larsson K.H."/>
            <person name="Matsuura K."/>
            <person name="Barry K."/>
            <person name="Labutti K."/>
            <person name="Kuo R."/>
            <person name="Ohm R.A."/>
            <person name="Bhattacharya S.S."/>
            <person name="Shirouzu T."/>
            <person name="Yoshinaga Y."/>
            <person name="Martin F.M."/>
            <person name="Grigoriev I.V."/>
            <person name="Hibbett D.S."/>
        </authorList>
    </citation>
    <scope>NUCLEOTIDE SEQUENCE [LARGE SCALE GENOMIC DNA]</scope>
    <source>
        <strain evidence="2 3">HHB14362 ss-1</strain>
    </source>
</reference>
<dbReference type="Pfam" id="PF13302">
    <property type="entry name" value="Acetyltransf_3"/>
    <property type="match status" value="1"/>
</dbReference>
<dbReference type="InterPro" id="IPR000182">
    <property type="entry name" value="GNAT_dom"/>
</dbReference>
<dbReference type="PANTHER" id="PTHR43328">
    <property type="entry name" value="ACETYLTRANSFERASE-RELATED"/>
    <property type="match status" value="1"/>
</dbReference>